<dbReference type="AlphaFoldDB" id="A0AAP2G8U5"/>
<keyword evidence="3" id="KW-1185">Reference proteome</keyword>
<dbReference type="Pfam" id="PF09898">
    <property type="entry name" value="DUF2125"/>
    <property type="match status" value="1"/>
</dbReference>
<protein>
    <submittedName>
        <fullName evidence="2">DUF2125 domain-containing protein</fullName>
    </submittedName>
</protein>
<reference evidence="2 3" key="1">
    <citation type="journal article" date="2021" name="Arch. Microbiol.">
        <title>Harenicola maris gen. nov., sp. nov. isolated from the Sea of Japan shallow sediments.</title>
        <authorList>
            <person name="Romanenko L.A."/>
            <person name="Kurilenko V.V."/>
            <person name="Chernysheva N.Y."/>
            <person name="Tekutyeva L.A."/>
            <person name="Velansky P.V."/>
            <person name="Svetashev V.I."/>
            <person name="Isaeva M.P."/>
        </authorList>
    </citation>
    <scope>NUCLEOTIDE SEQUENCE [LARGE SCALE GENOMIC DNA]</scope>
    <source>
        <strain evidence="2 3">KMM 3653</strain>
    </source>
</reference>
<evidence type="ECO:0000313" key="2">
    <source>
        <dbReference type="EMBL" id="MBT0957854.1"/>
    </source>
</evidence>
<feature type="signal peptide" evidence="1">
    <location>
        <begin position="1"/>
        <end position="20"/>
    </location>
</feature>
<name>A0AAP2G8U5_9RHOB</name>
<feature type="chain" id="PRO_5042862413" evidence="1">
    <location>
        <begin position="21"/>
        <end position="500"/>
    </location>
</feature>
<keyword evidence="1" id="KW-0732">Signal</keyword>
<dbReference type="Proteomes" id="UP001315686">
    <property type="component" value="Unassembled WGS sequence"/>
</dbReference>
<proteinExistence type="predicted"/>
<dbReference type="InterPro" id="IPR018666">
    <property type="entry name" value="DUF2125"/>
</dbReference>
<accession>A0AAP2G8U5</accession>
<evidence type="ECO:0000313" key="3">
    <source>
        <dbReference type="Proteomes" id="UP001315686"/>
    </source>
</evidence>
<sequence>MNTLKTLTCSAAALAAFATAGWSLTAEEAWQNWQDQASSAGQTLTSTGTAKDGNTLTVQGLGFAMSDDEVTVSGTLGDAVFTENADGTVSITVPDSYDISFVVAPEFGEKVDATVNIMQQGLTMTASEAGGAQTFNFAAPSAVIEVTKLLIDGEELPMDLVVKLGAMTGSHSTSPTVPPEVTQLMNIASLDMNVAVTEPGGSGTFTGNLAMANLVSTSKGSASGMFNMEDMGTLLKDGFNTNGSLLYGASVFDMAFSDGTEEFMTNGSLNGGNITLALNKDQLTYNVNNNGMNISMSGSEIPLPEVAFGVGSTAYNFLMPLAQTNEPKPFVASVEISDLTVIDGIWNLFDPGAVLPRGPANLNFDLAGQANWLVDILDPASMAAVEMPAQIHAISLTDLLVDVVGTQLTGDGSFTFDNNDLATFGGFPAPNGQVNLKLVGANALLDKLVTMGLVPQDQANTAKLMSGMVLRPGEGEDTLVSEIAVRPTGEVTANGVPLPF</sequence>
<gene>
    <name evidence="2" type="ORF">IV417_10670</name>
</gene>
<evidence type="ECO:0000256" key="1">
    <source>
        <dbReference type="SAM" id="SignalP"/>
    </source>
</evidence>
<organism evidence="2 3">
    <name type="scientific">Harenicola maris</name>
    <dbReference type="NCBI Taxonomy" id="2841044"/>
    <lineage>
        <taxon>Bacteria</taxon>
        <taxon>Pseudomonadati</taxon>
        <taxon>Pseudomonadota</taxon>
        <taxon>Alphaproteobacteria</taxon>
        <taxon>Rhodobacterales</taxon>
        <taxon>Paracoccaceae</taxon>
        <taxon>Harenicola</taxon>
    </lineage>
</organism>
<dbReference type="EMBL" id="JADQAZ010000002">
    <property type="protein sequence ID" value="MBT0957854.1"/>
    <property type="molecule type" value="Genomic_DNA"/>
</dbReference>
<comment type="caution">
    <text evidence="2">The sequence shown here is derived from an EMBL/GenBank/DDBJ whole genome shotgun (WGS) entry which is preliminary data.</text>
</comment>
<dbReference type="RefSeq" id="WP_327794076.1">
    <property type="nucleotide sequence ID" value="NZ_JADQAZ010000002.1"/>
</dbReference>